<name>A0AC34QV38_9BILA</name>
<protein>
    <submittedName>
        <fullName evidence="2">GH18 domain-containing protein</fullName>
    </submittedName>
</protein>
<evidence type="ECO:0000313" key="2">
    <source>
        <dbReference type="WBParaSite" id="JU765_v2.g19521.t1"/>
    </source>
</evidence>
<sequence length="368" mass="41745">MSSIKLLLFIVIDFILKPTQCFILTCYAPMNSPGAEKIDPNLCTHLLLIGGTFVDTDGLILLPKSIEVQPFVKLKEKNSNLKILMTLTPNNRIMSQIVLDDGLMEQMANTLVYYMINNNLDGFDIDWEFPVWSSDAKKTDKKGLSTFLSCLRNKFDGAHKNLLLFLTVGAPYTIAKKGYDISAINKYVDYLQIMTYDFHDVSHLEPITGFNAPLRAASYEYLILAKMNSDYSVRYWLRMGLQRNKTVFGVPTYGKGFRLLSKYLHYPYAPAVGPSKYGNTLGYTTVCNLTNQGYTYHWNSAAATPYWVNGYQWLSAENPRSVQEKTNYAKQMNLAGVMIFGLHADDYDSNCGGERYPLTTAIHKQLYN</sequence>
<reference evidence="2" key="1">
    <citation type="submission" date="2022-11" db="UniProtKB">
        <authorList>
            <consortium name="WormBaseParasite"/>
        </authorList>
    </citation>
    <scope>IDENTIFICATION</scope>
</reference>
<accession>A0AC34QV38</accession>
<organism evidence="1 2">
    <name type="scientific">Panagrolaimus sp. JU765</name>
    <dbReference type="NCBI Taxonomy" id="591449"/>
    <lineage>
        <taxon>Eukaryota</taxon>
        <taxon>Metazoa</taxon>
        <taxon>Ecdysozoa</taxon>
        <taxon>Nematoda</taxon>
        <taxon>Chromadorea</taxon>
        <taxon>Rhabditida</taxon>
        <taxon>Tylenchina</taxon>
        <taxon>Panagrolaimomorpha</taxon>
        <taxon>Panagrolaimoidea</taxon>
        <taxon>Panagrolaimidae</taxon>
        <taxon>Panagrolaimus</taxon>
    </lineage>
</organism>
<proteinExistence type="predicted"/>
<dbReference type="Proteomes" id="UP000887576">
    <property type="component" value="Unplaced"/>
</dbReference>
<dbReference type="WBParaSite" id="JU765_v2.g19521.t1">
    <property type="protein sequence ID" value="JU765_v2.g19521.t1"/>
    <property type="gene ID" value="JU765_v2.g19521"/>
</dbReference>
<evidence type="ECO:0000313" key="1">
    <source>
        <dbReference type="Proteomes" id="UP000887576"/>
    </source>
</evidence>